<evidence type="ECO:0000256" key="3">
    <source>
        <dbReference type="ARBA" id="ARBA00009759"/>
    </source>
</evidence>
<dbReference type="PANTHER" id="PTHR20854:SF4">
    <property type="entry name" value="INOSITOL-1-MONOPHOSPHATASE-RELATED"/>
    <property type="match status" value="1"/>
</dbReference>
<feature type="binding site" evidence="7">
    <location>
        <position position="84"/>
    </location>
    <ligand>
        <name>Mg(2+)</name>
        <dbReference type="ChEBI" id="CHEBI:18420"/>
        <label>1</label>
        <note>catalytic</note>
    </ligand>
</feature>
<dbReference type="PROSITE" id="PS00629">
    <property type="entry name" value="IMP_1"/>
    <property type="match status" value="1"/>
</dbReference>
<dbReference type="GO" id="GO:0046854">
    <property type="term" value="P:phosphatidylinositol phosphate biosynthetic process"/>
    <property type="evidence" value="ECO:0007669"/>
    <property type="project" value="InterPro"/>
</dbReference>
<dbReference type="PANTHER" id="PTHR20854">
    <property type="entry name" value="INOSITOL MONOPHOSPHATASE"/>
    <property type="match status" value="1"/>
</dbReference>
<feature type="binding site" evidence="7">
    <location>
        <position position="68"/>
    </location>
    <ligand>
        <name>Mg(2+)</name>
        <dbReference type="ChEBI" id="CHEBI:18420"/>
        <label>1</label>
        <note>catalytic</note>
    </ligand>
</feature>
<comment type="catalytic activity">
    <reaction evidence="1 8">
        <text>a myo-inositol phosphate + H2O = myo-inositol + phosphate</text>
        <dbReference type="Rhea" id="RHEA:24056"/>
        <dbReference type="ChEBI" id="CHEBI:15377"/>
        <dbReference type="ChEBI" id="CHEBI:17268"/>
        <dbReference type="ChEBI" id="CHEBI:43474"/>
        <dbReference type="ChEBI" id="CHEBI:84139"/>
        <dbReference type="EC" id="3.1.3.25"/>
    </reaction>
</comment>
<evidence type="ECO:0000256" key="8">
    <source>
        <dbReference type="RuleBase" id="RU364068"/>
    </source>
</evidence>
<dbReference type="Pfam" id="PF00459">
    <property type="entry name" value="Inositol_P"/>
    <property type="match status" value="1"/>
</dbReference>
<dbReference type="InterPro" id="IPR000760">
    <property type="entry name" value="Inositol_monophosphatase-like"/>
</dbReference>
<sequence>MSNELLELATRLATRAADQAHRWREEGVEVADLKSSPTDVVTAADRATEAYLREELARLRPADAFFGEEAGSSGGGSGLTWVVDPIDGTVNYLYRLPAWAVSVAVVEGEVGSGRTLAGCVAAPALSEVYAAAAGEGATRNGQRLELTAKTELATALIGTGFGYDAARRTRQAELVARLIGRVRDIRRIGAASLDLCAVAAGRLDGYYEAGLHAWDHAAGALVVREAGGLVGGGPAADRESERLLVAANAGLYRPLGEALTAAGLRVD</sequence>
<evidence type="ECO:0000256" key="5">
    <source>
        <dbReference type="ARBA" id="ARBA00022801"/>
    </source>
</evidence>
<dbReference type="OrthoDB" id="9772456at2"/>
<dbReference type="Gene3D" id="3.40.190.80">
    <property type="match status" value="1"/>
</dbReference>
<evidence type="ECO:0000256" key="4">
    <source>
        <dbReference type="ARBA" id="ARBA00022723"/>
    </source>
</evidence>
<reference evidence="9 10" key="1">
    <citation type="submission" date="2017-07" db="EMBL/GenBank/DDBJ databases">
        <title>Draft whole genome sequences of clinical Proprionibacteriaceae strains.</title>
        <authorList>
            <person name="Bernier A.-M."/>
            <person name="Bernard K."/>
            <person name="Domingo M.-C."/>
        </authorList>
    </citation>
    <scope>NUCLEOTIDE SEQUENCE [LARGE SCALE GENOMIC DNA]</scope>
    <source>
        <strain evidence="9 10">NML 030167</strain>
    </source>
</reference>
<organism evidence="9 10">
    <name type="scientific">Enemella evansiae</name>
    <dbReference type="NCBI Taxonomy" id="2016499"/>
    <lineage>
        <taxon>Bacteria</taxon>
        <taxon>Bacillati</taxon>
        <taxon>Actinomycetota</taxon>
        <taxon>Actinomycetes</taxon>
        <taxon>Propionibacteriales</taxon>
        <taxon>Propionibacteriaceae</taxon>
        <taxon>Enemella</taxon>
    </lineage>
</organism>
<dbReference type="Proteomes" id="UP000215896">
    <property type="component" value="Unassembled WGS sequence"/>
</dbReference>
<evidence type="ECO:0000313" key="10">
    <source>
        <dbReference type="Proteomes" id="UP000215896"/>
    </source>
</evidence>
<dbReference type="EC" id="3.1.3.25" evidence="8"/>
<name>A0A255GBU9_9ACTN</name>
<dbReference type="InterPro" id="IPR020550">
    <property type="entry name" value="Inositol_monophosphatase_CS"/>
</dbReference>
<dbReference type="EMBL" id="NMVO01000014">
    <property type="protein sequence ID" value="OYO12942.1"/>
    <property type="molecule type" value="Genomic_DNA"/>
</dbReference>
<comment type="caution">
    <text evidence="9">The sequence shown here is derived from an EMBL/GenBank/DDBJ whole genome shotgun (WGS) entry which is preliminary data.</text>
</comment>
<comment type="cofactor">
    <cofactor evidence="2 7 8">
        <name>Mg(2+)</name>
        <dbReference type="ChEBI" id="CHEBI:18420"/>
    </cofactor>
</comment>
<evidence type="ECO:0000256" key="2">
    <source>
        <dbReference type="ARBA" id="ARBA00001946"/>
    </source>
</evidence>
<keyword evidence="10" id="KW-1185">Reference proteome</keyword>
<evidence type="ECO:0000256" key="7">
    <source>
        <dbReference type="PIRSR" id="PIRSR600760-2"/>
    </source>
</evidence>
<dbReference type="Gene3D" id="3.30.540.10">
    <property type="entry name" value="Fructose-1,6-Bisphosphatase, subunit A, domain 1"/>
    <property type="match status" value="1"/>
</dbReference>
<feature type="binding site" evidence="7">
    <location>
        <position position="87"/>
    </location>
    <ligand>
        <name>Mg(2+)</name>
        <dbReference type="ChEBI" id="CHEBI:18420"/>
        <label>1</label>
        <note>catalytic</note>
    </ligand>
</feature>
<accession>A0A255GBU9</accession>
<proteinExistence type="inferred from homology"/>
<keyword evidence="4 7" id="KW-0479">Metal-binding</keyword>
<dbReference type="GO" id="GO:0007165">
    <property type="term" value="P:signal transduction"/>
    <property type="evidence" value="ECO:0007669"/>
    <property type="project" value="TreeGrafter"/>
</dbReference>
<dbReference type="PRINTS" id="PR00377">
    <property type="entry name" value="IMPHPHTASES"/>
</dbReference>
<dbReference type="InterPro" id="IPR033942">
    <property type="entry name" value="IMPase"/>
</dbReference>
<dbReference type="SUPFAM" id="SSF56655">
    <property type="entry name" value="Carbohydrate phosphatase"/>
    <property type="match status" value="1"/>
</dbReference>
<dbReference type="CDD" id="cd01639">
    <property type="entry name" value="IMPase"/>
    <property type="match status" value="1"/>
</dbReference>
<dbReference type="PROSITE" id="PS00630">
    <property type="entry name" value="IMP_2"/>
    <property type="match status" value="1"/>
</dbReference>
<keyword evidence="5 8" id="KW-0378">Hydrolase</keyword>
<evidence type="ECO:0000313" key="9">
    <source>
        <dbReference type="EMBL" id="OYO12942.1"/>
    </source>
</evidence>
<dbReference type="GO" id="GO:0006020">
    <property type="term" value="P:inositol metabolic process"/>
    <property type="evidence" value="ECO:0007669"/>
    <property type="project" value="TreeGrafter"/>
</dbReference>
<keyword evidence="6 7" id="KW-0460">Magnesium</keyword>
<comment type="similarity">
    <text evidence="3 8">Belongs to the inositol monophosphatase superfamily.</text>
</comment>
<evidence type="ECO:0000256" key="6">
    <source>
        <dbReference type="ARBA" id="ARBA00022842"/>
    </source>
</evidence>
<dbReference type="GO" id="GO:0046872">
    <property type="term" value="F:metal ion binding"/>
    <property type="evidence" value="ECO:0007669"/>
    <property type="project" value="UniProtKB-KW"/>
</dbReference>
<dbReference type="GO" id="GO:0008934">
    <property type="term" value="F:inositol monophosphate 1-phosphatase activity"/>
    <property type="evidence" value="ECO:0007669"/>
    <property type="project" value="InterPro"/>
</dbReference>
<dbReference type="InterPro" id="IPR020583">
    <property type="entry name" value="Inositol_monoP_metal-BS"/>
</dbReference>
<dbReference type="AlphaFoldDB" id="A0A255GBU9"/>
<evidence type="ECO:0000256" key="1">
    <source>
        <dbReference type="ARBA" id="ARBA00001033"/>
    </source>
</evidence>
<feature type="binding site" evidence="7">
    <location>
        <position position="86"/>
    </location>
    <ligand>
        <name>Mg(2+)</name>
        <dbReference type="ChEBI" id="CHEBI:18420"/>
        <label>1</label>
        <note>catalytic</note>
    </ligand>
</feature>
<protein>
    <recommendedName>
        <fullName evidence="8">Inositol-1-monophosphatase</fullName>
        <ecNumber evidence="8">3.1.3.25</ecNumber>
    </recommendedName>
</protein>
<gene>
    <name evidence="9" type="ORF">CGZ94_13755</name>
</gene>
<feature type="binding site" evidence="7">
    <location>
        <position position="215"/>
    </location>
    <ligand>
        <name>Mg(2+)</name>
        <dbReference type="ChEBI" id="CHEBI:18420"/>
        <label>1</label>
        <note>catalytic</note>
    </ligand>
</feature>
<dbReference type="RefSeq" id="WP_094405956.1">
    <property type="nucleotide sequence ID" value="NZ_NMVO01000014.1"/>
</dbReference>